<evidence type="ECO:0000256" key="13">
    <source>
        <dbReference type="HAMAP-Rule" id="MF_03038"/>
    </source>
</evidence>
<dbReference type="PANTHER" id="PTHR23264:SF35">
    <property type="entry name" value="CYTOSOLIC FE-S CLUSTER ASSEMBLY FACTOR NUBP1"/>
    <property type="match status" value="1"/>
</dbReference>
<dbReference type="GO" id="GO:0006633">
    <property type="term" value="P:fatty acid biosynthetic process"/>
    <property type="evidence" value="ECO:0007669"/>
    <property type="project" value="InterPro"/>
</dbReference>
<dbReference type="CDD" id="cd02037">
    <property type="entry name" value="Mrp_NBP35"/>
    <property type="match status" value="1"/>
</dbReference>
<evidence type="ECO:0000256" key="12">
    <source>
        <dbReference type="ARBA" id="ARBA00058815"/>
    </source>
</evidence>
<dbReference type="PROSITE" id="PS52004">
    <property type="entry name" value="KS3_2"/>
    <property type="match status" value="1"/>
</dbReference>
<reference evidence="16 17" key="1">
    <citation type="submission" date="2014-10" db="EMBL/GenBank/DDBJ databases">
        <title>Draft genome of the hookworm Ancylostoma caninum.</title>
        <authorList>
            <person name="Mitreva M."/>
        </authorList>
    </citation>
    <scope>NUCLEOTIDE SEQUENCE [LARGE SCALE GENOMIC DNA]</scope>
    <source>
        <strain evidence="16 17">Baltimore</strain>
    </source>
</reference>
<keyword evidence="11" id="KW-0966">Cell projection</keyword>
<keyword evidence="8 13" id="KW-0067">ATP-binding</keyword>
<dbReference type="HAMAP" id="MF_02040">
    <property type="entry name" value="Mrp_NBP35"/>
    <property type="match status" value="1"/>
</dbReference>
<keyword evidence="2 13" id="KW-0004">4Fe-4S</keyword>
<comment type="cofactor">
    <cofactor evidence="13">
        <name>[4Fe-4S] cluster</name>
        <dbReference type="ChEBI" id="CHEBI:49883"/>
    </cofactor>
    <text evidence="13">Binds 4 [4Fe-4S] clusters per heterotetramer. Contains two stable clusters in the N-termini of NUBP1 and two labile, bridging clusters between subunits of the NUBP1-NUBP2 heterotetramer.</text>
</comment>
<dbReference type="InterPro" id="IPR014031">
    <property type="entry name" value="Ketoacyl_synth_C"/>
</dbReference>
<evidence type="ECO:0000256" key="2">
    <source>
        <dbReference type="ARBA" id="ARBA00022485"/>
    </source>
</evidence>
<dbReference type="SUPFAM" id="SSF52540">
    <property type="entry name" value="P-loop containing nucleoside triphosphate hydrolases"/>
    <property type="match status" value="1"/>
</dbReference>
<evidence type="ECO:0000256" key="3">
    <source>
        <dbReference type="ARBA" id="ARBA00022490"/>
    </source>
</evidence>
<dbReference type="HAMAP" id="MF_03038">
    <property type="entry name" value="NUBP1"/>
    <property type="match status" value="1"/>
</dbReference>
<evidence type="ECO:0000259" key="15">
    <source>
        <dbReference type="PROSITE" id="PS52004"/>
    </source>
</evidence>
<dbReference type="InterPro" id="IPR027417">
    <property type="entry name" value="P-loop_NTPase"/>
</dbReference>
<evidence type="ECO:0000256" key="9">
    <source>
        <dbReference type="ARBA" id="ARBA00023004"/>
    </source>
</evidence>
<keyword evidence="3 13" id="KW-0963">Cytoplasm</keyword>
<dbReference type="InterPro" id="IPR011335">
    <property type="entry name" value="Restrct_endonuc-II-like"/>
</dbReference>
<keyword evidence="5 13" id="KW-0479">Metal-binding</keyword>
<evidence type="ECO:0000256" key="1">
    <source>
        <dbReference type="ARBA" id="ARBA00008467"/>
    </source>
</evidence>
<dbReference type="PANTHER" id="PTHR23264">
    <property type="entry name" value="NUCLEOTIDE-BINDING PROTEIN NBP35 YEAST -RELATED"/>
    <property type="match status" value="1"/>
</dbReference>
<dbReference type="STRING" id="29170.A0A368H961"/>
<dbReference type="PROSITE" id="PS00606">
    <property type="entry name" value="KS3_1"/>
    <property type="match status" value="1"/>
</dbReference>
<dbReference type="InterPro" id="IPR047260">
    <property type="entry name" value="ERCC1-like_central_dom"/>
</dbReference>
<dbReference type="SUPFAM" id="SSF52980">
    <property type="entry name" value="Restriction endonuclease-like"/>
    <property type="match status" value="1"/>
</dbReference>
<evidence type="ECO:0000313" key="17">
    <source>
        <dbReference type="Proteomes" id="UP000252519"/>
    </source>
</evidence>
<dbReference type="GO" id="GO:0140663">
    <property type="term" value="F:ATP-dependent FeS chaperone activity"/>
    <property type="evidence" value="ECO:0007669"/>
    <property type="project" value="InterPro"/>
</dbReference>
<dbReference type="InterPro" id="IPR016039">
    <property type="entry name" value="Thiolase-like"/>
</dbReference>
<accession>A0A368H961</accession>
<name>A0A368H961_ANCCA</name>
<dbReference type="InterPro" id="IPR019591">
    <property type="entry name" value="Mrp/NBP35_ATP-bd"/>
</dbReference>
<evidence type="ECO:0000256" key="10">
    <source>
        <dbReference type="ARBA" id="ARBA00023014"/>
    </source>
</evidence>
<dbReference type="OrthoDB" id="1741334at2759"/>
<dbReference type="GO" id="GO:0051539">
    <property type="term" value="F:4 iron, 4 sulfur cluster binding"/>
    <property type="evidence" value="ECO:0007669"/>
    <property type="project" value="UniProtKB-UniRule"/>
</dbReference>
<dbReference type="GO" id="GO:0006281">
    <property type="term" value="P:DNA repair"/>
    <property type="evidence" value="ECO:0007669"/>
    <property type="project" value="UniProtKB-ARBA"/>
</dbReference>
<organism evidence="16 17">
    <name type="scientific">Ancylostoma caninum</name>
    <name type="common">Dog hookworm</name>
    <dbReference type="NCBI Taxonomy" id="29170"/>
    <lineage>
        <taxon>Eukaryota</taxon>
        <taxon>Metazoa</taxon>
        <taxon>Ecdysozoa</taxon>
        <taxon>Nematoda</taxon>
        <taxon>Chromadorea</taxon>
        <taxon>Rhabditida</taxon>
        <taxon>Rhabditina</taxon>
        <taxon>Rhabditomorpha</taxon>
        <taxon>Strongyloidea</taxon>
        <taxon>Ancylostomatidae</taxon>
        <taxon>Ancylostomatinae</taxon>
        <taxon>Ancylostoma</taxon>
    </lineage>
</organism>
<dbReference type="CDD" id="cd00834">
    <property type="entry name" value="KAS_I_II"/>
    <property type="match status" value="1"/>
</dbReference>
<feature type="binding site" evidence="13">
    <location>
        <position position="436"/>
    </location>
    <ligand>
        <name>[4Fe-4S] cluster</name>
        <dbReference type="ChEBI" id="CHEBI:49883"/>
        <label>2</label>
        <note>ligand shared with heterodimeric partner</note>
    </ligand>
</feature>
<comment type="similarity">
    <text evidence="13">Belongs to the Mrp/NBP35 ATP-binding proteins family. NUBP1/NBP35 subfamily.</text>
</comment>
<evidence type="ECO:0000256" key="14">
    <source>
        <dbReference type="RuleBase" id="RU003694"/>
    </source>
</evidence>
<dbReference type="Pfam" id="PF10609">
    <property type="entry name" value="ParA"/>
    <property type="match status" value="1"/>
</dbReference>
<sequence>MIFTVLFRYGNSGAGGAAGSRLVVNRRRQEGNPVLKYVRNVRYEWGDIGTDFECGPTCGVLYLALKYHKLHPNYILTRLSGKDENKYACRILLVLCNVDEPRHVLRELNLLCYRMDWTLVLCYSVEEAAEYIENFKLADSRDPAFKKPAASVPVDERTALQNAAVGILTGARSVTKTDAQRQLMGDVPANANAGCPGVGSTGAGKAAGCAGCPNQMLASREFDELTLQGACSTGQAPKPDEDIRLIQDRFSGIKHKILILSGKGGVGKSTVTTSLARALAADTSKQVAILDVDICGPSQPRMLGVEDEEVHDSADGWTPVAVRENLLLMSIAFLLGNKNDAVIWRGARKNGMIKQFLRDVDWGEVDYLLIDTPPGTSDEHISLVQFLLQAGSLDGAIIVSTPQEVSLLDVRKEVSFCHKTKVPILGVIENMAKFVCPHCNHTSILFPSTTGGATTMCEEGKLELLSQLPLEPALAKALDNGEDFFEKYPDSALAKTFLELAEKLKANTKTVALLRMDASLVDCLLILMPATSLCKCFHTLFPPICYVCFAWSEMLICTMHRVVITGMGAVTPYGGGVATLQKGLLESRSALKFSEQLGFVVGAIPDGSVDFDRWSAGQKREMSRASQLALIAAEEAISTSNAQDLDHKDTLVNIGTGVADLLEIGKTTALVQNGEEPFEFSRKVSPYFVPRILTNLPAGYVAMKYGMMGGAESAATACATGLHCIGNAFRSVREGWSRRAIAGAAEGCVNAVALAGFDRMRALSHGKDPSCSRPFDKKRDGFVLSEGVGLVLLERLQDALDRGAPILAEVLGYGISSDCYHISSPDPSGIGARLSMQRAIDDAKIRPDDVTYVNAHATSTPTGDTIEALAIREIYGNRNIAVSSIKGHIGHLLAAAGSVEAIATVAAILDAKLPENLNLTECDGGEGIDCLEDVKDWPKPRTAVVNSFGFGGTNASLVLTEFQEK</sequence>
<dbReference type="InterPro" id="IPR033756">
    <property type="entry name" value="YlxH/NBP35"/>
</dbReference>
<dbReference type="GO" id="GO:0046872">
    <property type="term" value="F:metal ion binding"/>
    <property type="evidence" value="ECO:0007669"/>
    <property type="project" value="UniProtKB-KW"/>
</dbReference>
<evidence type="ECO:0000256" key="11">
    <source>
        <dbReference type="ARBA" id="ARBA00023069"/>
    </source>
</evidence>
<feature type="binding site" evidence="13">
    <location>
        <begin position="262"/>
        <end position="269"/>
    </location>
    <ligand>
        <name>ATP</name>
        <dbReference type="ChEBI" id="CHEBI:30616"/>
    </ligand>
</feature>
<comment type="subunit">
    <text evidence="13">Heterotetramer of 2 NUBP1 and 2 NUBP2 chains.</text>
</comment>
<dbReference type="GO" id="GO:0005829">
    <property type="term" value="C:cytosol"/>
    <property type="evidence" value="ECO:0007669"/>
    <property type="project" value="TreeGrafter"/>
</dbReference>
<keyword evidence="4 14" id="KW-0808">Transferase</keyword>
<comment type="caution">
    <text evidence="16">The sequence shown here is derived from an EMBL/GenBank/DDBJ whole genome shotgun (WGS) entry which is preliminary data.</text>
</comment>
<dbReference type="Gene3D" id="3.40.50.10130">
    <property type="match status" value="1"/>
</dbReference>
<comment type="function">
    <text evidence="12">Component of the cytosolic iron-sulfur (Fe/S) protein assembly (CIA) machinery. Required for maturation of extramitochondrial Fe-S proteins. The NUBP1-NUBP2 heterotetramer forms a Fe-S scaffold complex, mediating the de novo assembly of an Fe-S cluster and its transfer to target apoproteins. Regulates cilium formation and structure.</text>
</comment>
<proteinExistence type="inferred from homology"/>
<dbReference type="SUPFAM" id="SSF53901">
    <property type="entry name" value="Thiolase-like"/>
    <property type="match status" value="2"/>
</dbReference>
<dbReference type="PROSITE" id="PS01215">
    <property type="entry name" value="MRP"/>
    <property type="match status" value="1"/>
</dbReference>
<evidence type="ECO:0000256" key="4">
    <source>
        <dbReference type="ARBA" id="ARBA00022679"/>
    </source>
</evidence>
<keyword evidence="6 13" id="KW-0547">Nucleotide-binding</keyword>
<evidence type="ECO:0000256" key="7">
    <source>
        <dbReference type="ARBA" id="ARBA00022794"/>
    </source>
</evidence>
<comment type="caution">
    <text evidence="13">Lacks conserved residue(s) required for the propagation of feature annotation.</text>
</comment>
<dbReference type="GO" id="GO:0005524">
    <property type="term" value="F:ATP binding"/>
    <property type="evidence" value="ECO:0007669"/>
    <property type="project" value="UniProtKB-KW"/>
</dbReference>
<dbReference type="AlphaFoldDB" id="A0A368H961"/>
<gene>
    <name evidence="16" type="ORF">ANCCAN_00694</name>
</gene>
<dbReference type="InterPro" id="IPR014030">
    <property type="entry name" value="Ketoacyl_synth_N"/>
</dbReference>
<comment type="subcellular location">
    <subcellularLocation>
        <location evidence="13">Cytoplasm</location>
    </subcellularLocation>
</comment>
<keyword evidence="9 13" id="KW-0408">Iron</keyword>
<dbReference type="InterPro" id="IPR018201">
    <property type="entry name" value="Ketoacyl_synth_AS"/>
</dbReference>
<dbReference type="Pfam" id="PF00109">
    <property type="entry name" value="ketoacyl-synt"/>
    <property type="match status" value="1"/>
</dbReference>
<dbReference type="InterPro" id="IPR000794">
    <property type="entry name" value="Beta-ketoacyl_synthase"/>
</dbReference>
<keyword evidence="10 13" id="KW-0411">Iron-sulfur</keyword>
<dbReference type="InterPro" id="IPR020841">
    <property type="entry name" value="PKS_Beta-ketoAc_synthase_dom"/>
</dbReference>
<dbReference type="Proteomes" id="UP000252519">
    <property type="component" value="Unassembled WGS sequence"/>
</dbReference>
<dbReference type="GO" id="GO:0016226">
    <property type="term" value="P:iron-sulfur cluster assembly"/>
    <property type="evidence" value="ECO:0007669"/>
    <property type="project" value="UniProtKB-UniRule"/>
</dbReference>
<evidence type="ECO:0000256" key="5">
    <source>
        <dbReference type="ARBA" id="ARBA00022723"/>
    </source>
</evidence>
<keyword evidence="7" id="KW-0970">Cilium biogenesis/degradation</keyword>
<dbReference type="NCBIfam" id="TIGR00597">
    <property type="entry name" value="rad10"/>
    <property type="match status" value="1"/>
</dbReference>
<evidence type="ECO:0000256" key="8">
    <source>
        <dbReference type="ARBA" id="ARBA00022840"/>
    </source>
</evidence>
<dbReference type="EMBL" id="JOJR01000003">
    <property type="protein sequence ID" value="RCN53141.1"/>
    <property type="molecule type" value="Genomic_DNA"/>
</dbReference>
<comment type="similarity">
    <text evidence="1 14">Belongs to the thiolase-like superfamily. Beta-ketoacyl-ACP synthases family.</text>
</comment>
<keyword evidence="17" id="KW-1185">Reference proteome</keyword>
<dbReference type="SMART" id="SM00825">
    <property type="entry name" value="PKS_KS"/>
    <property type="match status" value="1"/>
</dbReference>
<dbReference type="InterPro" id="IPR000808">
    <property type="entry name" value="Mrp-like_CS"/>
</dbReference>
<dbReference type="FunFam" id="3.40.50.300:FF:002354">
    <property type="entry name" value="Cytosolic Fe-S cluster assembly factor NUBP1 homolog"/>
    <property type="match status" value="1"/>
</dbReference>
<dbReference type="CDD" id="cd22325">
    <property type="entry name" value="ERCC1_C-like"/>
    <property type="match status" value="1"/>
</dbReference>
<dbReference type="Gene3D" id="3.40.47.10">
    <property type="match status" value="1"/>
</dbReference>
<evidence type="ECO:0000256" key="6">
    <source>
        <dbReference type="ARBA" id="ARBA00022741"/>
    </source>
</evidence>
<dbReference type="GO" id="GO:0004315">
    <property type="term" value="F:3-oxoacyl-[acyl-carrier-protein] synthase activity"/>
    <property type="evidence" value="ECO:0007669"/>
    <property type="project" value="InterPro"/>
</dbReference>
<dbReference type="Pfam" id="PF03834">
    <property type="entry name" value="Rad10"/>
    <property type="match status" value="1"/>
</dbReference>
<evidence type="ECO:0000313" key="16">
    <source>
        <dbReference type="EMBL" id="RCN53141.1"/>
    </source>
</evidence>
<dbReference type="Pfam" id="PF02801">
    <property type="entry name" value="Ketoacyl-synt_C"/>
    <property type="match status" value="1"/>
</dbReference>
<protein>
    <recommendedName>
        <fullName evidence="13">Cytosolic Fe-S cluster assembly factor NUBP1 homolog</fullName>
    </recommendedName>
</protein>
<dbReference type="InterPro" id="IPR028601">
    <property type="entry name" value="NUBP1/Nbp35"/>
</dbReference>
<feature type="domain" description="Ketosynthase family 3 (KS3)" evidence="15">
    <location>
        <begin position="559"/>
        <end position="961"/>
    </location>
</feature>
<feature type="binding site" evidence="13">
    <location>
        <position position="439"/>
    </location>
    <ligand>
        <name>[4Fe-4S] cluster</name>
        <dbReference type="ChEBI" id="CHEBI:49883"/>
        <label>2</label>
        <note>ligand shared with heterodimeric partner</note>
    </ligand>
</feature>
<dbReference type="GO" id="GO:0030030">
    <property type="term" value="P:cell projection organization"/>
    <property type="evidence" value="ECO:0007669"/>
    <property type="project" value="UniProtKB-KW"/>
</dbReference>
<keyword evidence="11" id="KW-0969">Cilium</keyword>
<dbReference type="Gene3D" id="3.40.50.300">
    <property type="entry name" value="P-loop containing nucleotide triphosphate hydrolases"/>
    <property type="match status" value="1"/>
</dbReference>